<keyword evidence="2" id="KW-0276">Fatty acid metabolism</keyword>
<dbReference type="AlphaFoldDB" id="A0A3D9HML5"/>
<keyword evidence="11" id="KW-1185">Reference proteome</keyword>
<evidence type="ECO:0000256" key="4">
    <source>
        <dbReference type="ARBA" id="ARBA00023002"/>
    </source>
</evidence>
<evidence type="ECO:0000256" key="6">
    <source>
        <dbReference type="ARBA" id="ARBA00023098"/>
    </source>
</evidence>
<evidence type="ECO:0000256" key="5">
    <source>
        <dbReference type="ARBA" id="ARBA00023027"/>
    </source>
</evidence>
<gene>
    <name evidence="10" type="ORF">DFP90_10418</name>
</gene>
<comment type="pathway">
    <text evidence="1">Lipid metabolism; fatty acid beta-oxidation.</text>
</comment>
<dbReference type="InterPro" id="IPR008927">
    <property type="entry name" value="6-PGluconate_DH-like_C_sf"/>
</dbReference>
<evidence type="ECO:0000313" key="10">
    <source>
        <dbReference type="EMBL" id="RED50747.1"/>
    </source>
</evidence>
<dbReference type="InterPro" id="IPR001753">
    <property type="entry name" value="Enoyl-CoA_hydra/iso"/>
</dbReference>
<dbReference type="EMBL" id="QRDW01000004">
    <property type="protein sequence ID" value="RED50747.1"/>
    <property type="molecule type" value="Genomic_DNA"/>
</dbReference>
<dbReference type="InterPro" id="IPR006108">
    <property type="entry name" value="3HC_DH_C"/>
</dbReference>
<keyword evidence="5" id="KW-0520">NAD</keyword>
<dbReference type="InterPro" id="IPR029045">
    <property type="entry name" value="ClpP/crotonase-like_dom_sf"/>
</dbReference>
<dbReference type="SUPFAM" id="SSF52096">
    <property type="entry name" value="ClpP/crotonase"/>
    <property type="match status" value="1"/>
</dbReference>
<sequence length="775" mass="85233">MKKIGKVAVFGSGVMGASIAAHITNAGIPVILLDIVPEGAEDRNILAKTAIKKLLKSDPEAFMHPSNAALITPANIEDDMHRLAECDWILEAIIEDIKLKRRLYKQIQLARKPGSIVSSNTSTIPLGDLVKGMPKKFSQDFLITHFFNPPRYLRLFEMVAGPDTKSDALEMIRSFADRKLGKSVVNCHDTPGFIGNRIGIFWLQCAVAKALDDGVPIEAADAALSRPCGIPKTGVFGLLDMVGLDLMPRILSSMKESLPPDDPFHSVNRDFPLLDKMIADGYTGRKGKGGFYRLKPDTDKKIKEAINLTTGDYAKAQKPKLESVQLARKKGLKAFIGHPDQAGQYAGWVLLRVLAYAASLVPEIADDILSVDEAMRQGYNWKYGPFELIDQLGTGWFRERLQAEGIDVPPLIQTAGNRSFYRTHRGQRQYLDLTGDYRDFQRPDGILLLADIKHASKPVARNMSANLWDIGDGVLCLEFTSKMNSLNPFTLSMIRKAIKLCQRRYRALVIYNEGSNFSVGANVGLLLGAMKIRAWFAVRYLIKQGQETFDALKHAPFPVVGAPSGMALGGGCEILLHCDAIQAHAETYSGLVETGIGVIPGWGGCKEMLFRWSQDRTKPRGPMPPVINSFEMIATAKVAKSAAQAQEMLILRDGDGITMNRDRLLADAKARALAMVDDYRPPEPANIYLPGETARAALEMAVEGFKRMGLVTAHDSVVAKHLGITLSGGDTDHLKPVSGNRLLELERDQFVSLARMPASQDRVSHILKTGRPLRN</sequence>
<dbReference type="PANTHER" id="PTHR48075">
    <property type="entry name" value="3-HYDROXYACYL-COA DEHYDROGENASE FAMILY PROTEIN"/>
    <property type="match status" value="1"/>
</dbReference>
<dbReference type="GO" id="GO:0070403">
    <property type="term" value="F:NAD+ binding"/>
    <property type="evidence" value="ECO:0007669"/>
    <property type="project" value="InterPro"/>
</dbReference>
<feature type="domain" description="3-hydroxyacyl-CoA dehydrogenase C-terminal" evidence="8">
    <location>
        <begin position="192"/>
        <end position="293"/>
    </location>
</feature>
<evidence type="ECO:0000259" key="8">
    <source>
        <dbReference type="Pfam" id="PF00725"/>
    </source>
</evidence>
<dbReference type="UniPathway" id="UPA00659"/>
<accession>A0A3D9HML5</accession>
<evidence type="ECO:0000259" key="9">
    <source>
        <dbReference type="Pfam" id="PF02737"/>
    </source>
</evidence>
<evidence type="ECO:0000313" key="11">
    <source>
        <dbReference type="Proteomes" id="UP000256845"/>
    </source>
</evidence>
<dbReference type="Pfam" id="PF00725">
    <property type="entry name" value="3HCDH"/>
    <property type="match status" value="2"/>
</dbReference>
<dbReference type="CDD" id="cd06558">
    <property type="entry name" value="crotonase-like"/>
    <property type="match status" value="1"/>
</dbReference>
<dbReference type="SUPFAM" id="SSF48179">
    <property type="entry name" value="6-phosphogluconate dehydrogenase C-terminal domain-like"/>
    <property type="match status" value="2"/>
</dbReference>
<organism evidence="10 11">
    <name type="scientific">Aestuariispira insulae</name>
    <dbReference type="NCBI Taxonomy" id="1461337"/>
    <lineage>
        <taxon>Bacteria</taxon>
        <taxon>Pseudomonadati</taxon>
        <taxon>Pseudomonadota</taxon>
        <taxon>Alphaproteobacteria</taxon>
        <taxon>Rhodospirillales</taxon>
        <taxon>Kiloniellaceae</taxon>
        <taxon>Aestuariispira</taxon>
    </lineage>
</organism>
<dbReference type="GO" id="GO:0006635">
    <property type="term" value="P:fatty acid beta-oxidation"/>
    <property type="evidence" value="ECO:0007669"/>
    <property type="project" value="UniProtKB-UniPathway"/>
</dbReference>
<dbReference type="InterPro" id="IPR036291">
    <property type="entry name" value="NAD(P)-bd_dom_sf"/>
</dbReference>
<dbReference type="GO" id="GO:0003857">
    <property type="term" value="F:(3S)-3-hydroxyacyl-CoA dehydrogenase (NAD+) activity"/>
    <property type="evidence" value="ECO:0007669"/>
    <property type="project" value="UniProtKB-EC"/>
</dbReference>
<dbReference type="InterPro" id="IPR006176">
    <property type="entry name" value="3-OHacyl-CoA_DH_NAD-bd"/>
</dbReference>
<evidence type="ECO:0000256" key="3">
    <source>
        <dbReference type="ARBA" id="ARBA00022963"/>
    </source>
</evidence>
<protein>
    <submittedName>
        <fullName evidence="10">3-hydroxyacyl-CoA dehydrogenase</fullName>
    </submittedName>
</protein>
<feature type="domain" description="3-hydroxyacyl-CoA dehydrogenase C-terminal" evidence="8">
    <location>
        <begin position="349"/>
        <end position="399"/>
    </location>
</feature>
<dbReference type="PANTHER" id="PTHR48075:SF7">
    <property type="entry name" value="3-HYDROXYACYL-COA DEHYDROGENASE-RELATED"/>
    <property type="match status" value="1"/>
</dbReference>
<dbReference type="SUPFAM" id="SSF51735">
    <property type="entry name" value="NAD(P)-binding Rossmann-fold domains"/>
    <property type="match status" value="1"/>
</dbReference>
<dbReference type="Gene3D" id="3.40.50.720">
    <property type="entry name" value="NAD(P)-binding Rossmann-like Domain"/>
    <property type="match status" value="1"/>
</dbReference>
<proteinExistence type="predicted"/>
<evidence type="ECO:0000256" key="1">
    <source>
        <dbReference type="ARBA" id="ARBA00005005"/>
    </source>
</evidence>
<dbReference type="Gene3D" id="3.90.226.10">
    <property type="entry name" value="2-enoyl-CoA Hydratase, Chain A, domain 1"/>
    <property type="match status" value="1"/>
</dbReference>
<dbReference type="Proteomes" id="UP000256845">
    <property type="component" value="Unassembled WGS sequence"/>
</dbReference>
<reference evidence="10 11" key="1">
    <citation type="submission" date="2018-07" db="EMBL/GenBank/DDBJ databases">
        <title>Genomic Encyclopedia of Type Strains, Phase III (KMG-III): the genomes of soil and plant-associated and newly described type strains.</title>
        <authorList>
            <person name="Whitman W."/>
        </authorList>
    </citation>
    <scope>NUCLEOTIDE SEQUENCE [LARGE SCALE GENOMIC DNA]</scope>
    <source>
        <strain evidence="10 11">CECT 8488</strain>
    </source>
</reference>
<dbReference type="RefSeq" id="WP_115936552.1">
    <property type="nucleotide sequence ID" value="NZ_QRDW01000004.1"/>
</dbReference>
<evidence type="ECO:0000256" key="7">
    <source>
        <dbReference type="ARBA" id="ARBA00049556"/>
    </source>
</evidence>
<keyword evidence="6" id="KW-0443">Lipid metabolism</keyword>
<evidence type="ECO:0000256" key="2">
    <source>
        <dbReference type="ARBA" id="ARBA00022832"/>
    </source>
</evidence>
<name>A0A3D9HML5_9PROT</name>
<dbReference type="OrthoDB" id="5389341at2"/>
<keyword evidence="3" id="KW-0442">Lipid degradation</keyword>
<comment type="catalytic activity">
    <reaction evidence="7">
        <text>a (3S)-3-hydroxyacyl-CoA + NAD(+) = a 3-oxoacyl-CoA + NADH + H(+)</text>
        <dbReference type="Rhea" id="RHEA:22432"/>
        <dbReference type="ChEBI" id="CHEBI:15378"/>
        <dbReference type="ChEBI" id="CHEBI:57318"/>
        <dbReference type="ChEBI" id="CHEBI:57540"/>
        <dbReference type="ChEBI" id="CHEBI:57945"/>
        <dbReference type="ChEBI" id="CHEBI:90726"/>
        <dbReference type="EC" id="1.1.1.35"/>
    </reaction>
</comment>
<comment type="caution">
    <text evidence="10">The sequence shown here is derived from an EMBL/GenBank/DDBJ whole genome shotgun (WGS) entry which is preliminary data.</text>
</comment>
<dbReference type="Gene3D" id="1.10.1040.50">
    <property type="match status" value="1"/>
</dbReference>
<keyword evidence="4" id="KW-0560">Oxidoreductase</keyword>
<dbReference type="Pfam" id="PF00378">
    <property type="entry name" value="ECH_1"/>
    <property type="match status" value="1"/>
</dbReference>
<feature type="domain" description="3-hydroxyacyl-CoA dehydrogenase NAD binding" evidence="9">
    <location>
        <begin position="6"/>
        <end position="189"/>
    </location>
</feature>
<dbReference type="Pfam" id="PF02737">
    <property type="entry name" value="3HCDH_N"/>
    <property type="match status" value="1"/>
</dbReference>